<dbReference type="InterPro" id="IPR050230">
    <property type="entry name" value="CALM/Myosin/TropC-like"/>
</dbReference>
<name>A0A2J6T942_9HELO</name>
<dbReference type="Pfam" id="PF13499">
    <property type="entry name" value="EF-hand_7"/>
    <property type="match status" value="1"/>
</dbReference>
<accession>A0A2J6T942</accession>
<dbReference type="GO" id="GO:0016460">
    <property type="term" value="C:myosin II complex"/>
    <property type="evidence" value="ECO:0007669"/>
    <property type="project" value="TreeGrafter"/>
</dbReference>
<keyword evidence="6" id="KW-1185">Reference proteome</keyword>
<dbReference type="SMART" id="SM00054">
    <property type="entry name" value="EFh"/>
    <property type="match status" value="3"/>
</dbReference>
<dbReference type="InParanoid" id="A0A2J6T942"/>
<evidence type="ECO:0000259" key="4">
    <source>
        <dbReference type="PROSITE" id="PS50222"/>
    </source>
</evidence>
<dbReference type="Proteomes" id="UP000235371">
    <property type="component" value="Unassembled WGS sequence"/>
</dbReference>
<dbReference type="PANTHER" id="PTHR23048:SF0">
    <property type="entry name" value="CALMODULIN LIKE 3"/>
    <property type="match status" value="1"/>
</dbReference>
<evidence type="ECO:0000313" key="5">
    <source>
        <dbReference type="EMBL" id="PMD59535.1"/>
    </source>
</evidence>
<evidence type="ECO:0000256" key="3">
    <source>
        <dbReference type="ARBA" id="ARBA00022837"/>
    </source>
</evidence>
<evidence type="ECO:0000256" key="1">
    <source>
        <dbReference type="ARBA" id="ARBA00020786"/>
    </source>
</evidence>
<evidence type="ECO:0000256" key="2">
    <source>
        <dbReference type="ARBA" id="ARBA00022737"/>
    </source>
</evidence>
<dbReference type="GO" id="GO:0005509">
    <property type="term" value="F:calcium ion binding"/>
    <property type="evidence" value="ECO:0007669"/>
    <property type="project" value="InterPro"/>
</dbReference>
<dbReference type="Pfam" id="PF13833">
    <property type="entry name" value="EF-hand_8"/>
    <property type="match status" value="1"/>
</dbReference>
<dbReference type="Gene3D" id="1.10.238.10">
    <property type="entry name" value="EF-hand"/>
    <property type="match status" value="2"/>
</dbReference>
<dbReference type="EMBL" id="KZ613813">
    <property type="protein sequence ID" value="PMD59535.1"/>
    <property type="molecule type" value="Genomic_DNA"/>
</dbReference>
<dbReference type="CDD" id="cd00051">
    <property type="entry name" value="EFh"/>
    <property type="match status" value="2"/>
</dbReference>
<dbReference type="PROSITE" id="PS50222">
    <property type="entry name" value="EF_HAND_2"/>
    <property type="match status" value="3"/>
</dbReference>
<dbReference type="STRING" id="1095630.A0A2J6T942"/>
<dbReference type="PANTHER" id="PTHR23048">
    <property type="entry name" value="MYOSIN LIGHT CHAIN 1, 3"/>
    <property type="match status" value="1"/>
</dbReference>
<dbReference type="FunFam" id="1.10.238.10:FF:000001">
    <property type="entry name" value="Calmodulin 1"/>
    <property type="match status" value="1"/>
</dbReference>
<dbReference type="RefSeq" id="XP_024736439.1">
    <property type="nucleotide sequence ID" value="XM_024880290.1"/>
</dbReference>
<dbReference type="InterPro" id="IPR018247">
    <property type="entry name" value="EF_Hand_1_Ca_BS"/>
</dbReference>
<feature type="domain" description="EF-hand" evidence="4">
    <location>
        <begin position="45"/>
        <end position="80"/>
    </location>
</feature>
<dbReference type="PROSITE" id="PS00018">
    <property type="entry name" value="EF_HAND_1"/>
    <property type="match status" value="3"/>
</dbReference>
<sequence>MKSLGLNPTDAELDDMINEVDIDHTGSVDLDEFIKMMTAETKPANFEEEMRSAFKVFDKDNSGTISGDEIAHVMKSFGENLSEEELKIMMEEVDKDGNGTIDYEEFVNFFLAK</sequence>
<dbReference type="SUPFAM" id="SSF47473">
    <property type="entry name" value="EF-hand"/>
    <property type="match status" value="1"/>
</dbReference>
<feature type="domain" description="EF-hand" evidence="4">
    <location>
        <begin position="81"/>
        <end position="113"/>
    </location>
</feature>
<reference evidence="5 6" key="1">
    <citation type="submission" date="2016-04" db="EMBL/GenBank/DDBJ databases">
        <title>A degradative enzymes factory behind the ericoid mycorrhizal symbiosis.</title>
        <authorList>
            <consortium name="DOE Joint Genome Institute"/>
            <person name="Martino E."/>
            <person name="Morin E."/>
            <person name="Grelet G."/>
            <person name="Kuo A."/>
            <person name="Kohler A."/>
            <person name="Daghino S."/>
            <person name="Barry K."/>
            <person name="Choi C."/>
            <person name="Cichocki N."/>
            <person name="Clum A."/>
            <person name="Copeland A."/>
            <person name="Hainaut M."/>
            <person name="Haridas S."/>
            <person name="Labutti K."/>
            <person name="Lindquist E."/>
            <person name="Lipzen A."/>
            <person name="Khouja H.-R."/>
            <person name="Murat C."/>
            <person name="Ohm R."/>
            <person name="Olson A."/>
            <person name="Spatafora J."/>
            <person name="Veneault-Fourrey C."/>
            <person name="Henrissat B."/>
            <person name="Grigoriev I."/>
            <person name="Martin F."/>
            <person name="Perotto S."/>
        </authorList>
    </citation>
    <scope>NUCLEOTIDE SEQUENCE [LARGE SCALE GENOMIC DNA]</scope>
    <source>
        <strain evidence="5 6">E</strain>
    </source>
</reference>
<dbReference type="InterPro" id="IPR011992">
    <property type="entry name" value="EF-hand-dom_pair"/>
</dbReference>
<keyword evidence="2" id="KW-0677">Repeat</keyword>
<feature type="domain" description="EF-hand" evidence="4">
    <location>
        <begin position="8"/>
        <end position="43"/>
    </location>
</feature>
<proteinExistence type="predicted"/>
<keyword evidence="3" id="KW-0106">Calcium</keyword>
<dbReference type="GeneID" id="36588367"/>
<organism evidence="5 6">
    <name type="scientific">Hyaloscypha bicolor E</name>
    <dbReference type="NCBI Taxonomy" id="1095630"/>
    <lineage>
        <taxon>Eukaryota</taxon>
        <taxon>Fungi</taxon>
        <taxon>Dikarya</taxon>
        <taxon>Ascomycota</taxon>
        <taxon>Pezizomycotina</taxon>
        <taxon>Leotiomycetes</taxon>
        <taxon>Helotiales</taxon>
        <taxon>Hyaloscyphaceae</taxon>
        <taxon>Hyaloscypha</taxon>
        <taxon>Hyaloscypha bicolor</taxon>
    </lineage>
</organism>
<gene>
    <name evidence="5" type="ORF">K444DRAFT_613135</name>
</gene>
<protein>
    <recommendedName>
        <fullName evidence="1">Calmodulin</fullName>
    </recommendedName>
</protein>
<evidence type="ECO:0000313" key="6">
    <source>
        <dbReference type="Proteomes" id="UP000235371"/>
    </source>
</evidence>
<dbReference type="AlphaFoldDB" id="A0A2J6T942"/>
<dbReference type="OrthoDB" id="26525at2759"/>
<dbReference type="InterPro" id="IPR002048">
    <property type="entry name" value="EF_hand_dom"/>
</dbReference>